<gene>
    <name evidence="2" type="ORF">JIN81_11675</name>
</gene>
<dbReference type="Pfam" id="PF00149">
    <property type="entry name" value="Metallophos"/>
    <property type="match status" value="1"/>
</dbReference>
<keyword evidence="3" id="KW-1185">Reference proteome</keyword>
<reference evidence="2" key="1">
    <citation type="submission" date="2021-01" db="EMBL/GenBank/DDBJ databases">
        <title>Modified the classification status of verrucomicrobia.</title>
        <authorList>
            <person name="Feng X."/>
        </authorList>
    </citation>
    <scope>NUCLEOTIDE SEQUENCE</scope>
    <source>
        <strain evidence="2">KCTC 22201</strain>
    </source>
</reference>
<proteinExistence type="predicted"/>
<accession>A0A934REK4</accession>
<dbReference type="EMBL" id="JAENII010000008">
    <property type="protein sequence ID" value="MBK1827681.1"/>
    <property type="molecule type" value="Genomic_DNA"/>
</dbReference>
<evidence type="ECO:0000313" key="3">
    <source>
        <dbReference type="Proteomes" id="UP000658278"/>
    </source>
</evidence>
<dbReference type="AlphaFoldDB" id="A0A934REK4"/>
<dbReference type="InterPro" id="IPR004843">
    <property type="entry name" value="Calcineurin-like_PHP"/>
</dbReference>
<dbReference type="Proteomes" id="UP000658278">
    <property type="component" value="Unassembled WGS sequence"/>
</dbReference>
<feature type="domain" description="Calcineurin-like phosphoesterase" evidence="1">
    <location>
        <begin position="24"/>
        <end position="228"/>
    </location>
</feature>
<dbReference type="PANTHER" id="PTHR16509">
    <property type="match status" value="1"/>
</dbReference>
<name>A0A934REK4_9BACT</name>
<dbReference type="SUPFAM" id="SSF56300">
    <property type="entry name" value="Metallo-dependent phosphatases"/>
    <property type="match status" value="1"/>
</dbReference>
<dbReference type="GO" id="GO:0016787">
    <property type="term" value="F:hydrolase activity"/>
    <property type="evidence" value="ECO:0007669"/>
    <property type="project" value="InterPro"/>
</dbReference>
<dbReference type="InterPro" id="IPR029052">
    <property type="entry name" value="Metallo-depent_PP-like"/>
</dbReference>
<dbReference type="Gene3D" id="3.60.21.10">
    <property type="match status" value="2"/>
</dbReference>
<organism evidence="2 3">
    <name type="scientific">Haloferula rosea</name>
    <dbReference type="NCBI Taxonomy" id="490093"/>
    <lineage>
        <taxon>Bacteria</taxon>
        <taxon>Pseudomonadati</taxon>
        <taxon>Verrucomicrobiota</taxon>
        <taxon>Verrucomicrobiia</taxon>
        <taxon>Verrucomicrobiales</taxon>
        <taxon>Verrucomicrobiaceae</taxon>
        <taxon>Haloferula</taxon>
    </lineage>
</organism>
<evidence type="ECO:0000313" key="2">
    <source>
        <dbReference type="EMBL" id="MBK1827681.1"/>
    </source>
</evidence>
<protein>
    <submittedName>
        <fullName evidence="2">Metallophosphoesterase</fullName>
    </submittedName>
</protein>
<evidence type="ECO:0000259" key="1">
    <source>
        <dbReference type="Pfam" id="PF00149"/>
    </source>
</evidence>
<comment type="caution">
    <text evidence="2">The sequence shown here is derived from an EMBL/GenBank/DDBJ whole genome shotgun (WGS) entry which is preliminary data.</text>
</comment>
<dbReference type="PANTHER" id="PTHR16509:SF1">
    <property type="entry name" value="MANGANESE-DEPENDENT ADP-RIBOSE_CDP-ALCOHOL DIPHOSPHATASE"/>
    <property type="match status" value="1"/>
</dbReference>
<sequence>MALGTGLLPAATRAANPKATPALTIGLLTDVHYADKPARGSRFYRDSLGKAEVAAEFFKRMKPDLVLCLGDLIDAAPSLEEEISDLKTISEVIDRSGRPRRHVLGNHCVHTLTKAEFFKHAALSQTTGHFSEVIGGTRIVVLDACFTGDMEPYQRKNFEWTDTNIPEGQLKWLESELKASKEPAVVFIHQRIDRPPSDHHTVNQSPRVRQILERSGKVSAVFQGHSHQNDLTTLNGIDYCTLAAMVEGQGSEKNAYSLLEIHSDGSMTLKGYHQQVGREFGE</sequence>